<sequence>MEPNFQGNSIETPISTLNNQELTTLNRHPSDSGSVSSEIRSQDLLLAPIKKLSLKNKKDKNFSTILPLTTGGSLQQRKNQMKQRQSSFNWGNSQQLNSVVAIPEENEDNKEFGENIKSERSSNKIQPLIDDENELKSDIFKRRMSVKTNINIEQLEEKKFRQKLKEYWLKFKFYPSSPFKIKWDLFIITLSLYNSILVPYNFAFPDVLSENDFFLAFEYIIDICFAFDILVNFRSVYYDSKNEIYITNGKLIALNYLLKGRFVIDLLASLPIEEIFQLLSSSVQFSKSNLKLISLFKLVRLLRLGRIITFLKMNQNFKQAMKIIQLFAMLIMVLHWIACFWYYIISLNDTWVPMMDRMKDVKILFTDSNYGQQYLEVFYYAILALVGNEMNPSNSLEIGVVSIIIFIGSIIIGTIIGEFSTILSEFQLKAKQLNEELDMICQLMTSLKIPETSQNRVLAYYELKNSMKYVRNEQFYDLLNENLIKIVKLFQTEDAIRNLGLFDKNNQNQIENFANLMKIQLYLPSDVVAKQGDIGDYFYLVVDGLAEVRSEKRDFLYFDYVHTQKFLGDYVPSKGLNDGSLKKLKKFIQKCMQKKQVQRFKTKMTSKYIKICRRKLIKSFSSGNSNQAENNSLDMTQQDLLSNHKTINSEKLGVKQIDETQFKIINELKQGDYFGEISIITNLKKTCSVYSVNNLICGLIPKKDLLDLILANADFKSRLMQRMNLYKDNFFKFITTMIRNVGAFRIIPNHVVKSIIFKLSERKYLKHSYILRMGEVADYAFFVMKGRVGVYVFIGDIYDYQNCDEFNKSNYQRLCTLSEGSHFNVTHFILQKESIFLFRAEEETDLLQLDYQDYHKLSLRSEILQNINDSIGAVYGDEGNKYDFGRMIYKSITDIIKSQKIKENYMKTKQRIIEELKDQKENYHHVNIYDYQLLKQINKESQMLEVDIMNEDTRSQLKQNIIEKFKRNLFLLRCKGFHSSQMEIFNCIDQINYKRVRKECERKMDKAVQVLSENFFELQVMQNISEYTMLCSYYKKYPQIKEVNQYYIQLKKDERLKQKELLKDLNGKNEDYPFTLKGDLLQVDKKDDDYIKRDRRKIKQLKKIQDQKSQSLDIEKANLNMGINGPIIGVGQYNENLVHSIDNLQEIIDKEKDEIKKQIKECTLHKEIKFKISVTNDEENQEFQQQFKVLEQTYLWHNMDEKTKKLEAKLIKEEKSSLALINSLTEQAESNQDLIDMIKKEIVETDKFYQQKIQEIEFQVASDL</sequence>
<dbReference type="InterPro" id="IPR018490">
    <property type="entry name" value="cNMP-bd_dom_sf"/>
</dbReference>
<organism evidence="15 16">
    <name type="scientific">Stylonychia lemnae</name>
    <name type="common">Ciliate</name>
    <dbReference type="NCBI Taxonomy" id="5949"/>
    <lineage>
        <taxon>Eukaryota</taxon>
        <taxon>Sar</taxon>
        <taxon>Alveolata</taxon>
        <taxon>Ciliophora</taxon>
        <taxon>Intramacronucleata</taxon>
        <taxon>Spirotrichea</taxon>
        <taxon>Stichotrichia</taxon>
        <taxon>Sporadotrichida</taxon>
        <taxon>Oxytrichidae</taxon>
        <taxon>Stylonychinae</taxon>
        <taxon>Stylonychia</taxon>
    </lineage>
</organism>
<evidence type="ECO:0000256" key="13">
    <source>
        <dbReference type="SAM" id="Phobius"/>
    </source>
</evidence>
<dbReference type="InterPro" id="IPR003938">
    <property type="entry name" value="K_chnl_volt-dep_EAG/ELK/ERG"/>
</dbReference>
<feature type="transmembrane region" description="Helical" evidence="13">
    <location>
        <begin position="323"/>
        <end position="345"/>
    </location>
</feature>
<protein>
    <submittedName>
        <fullName evidence="15">Voltage-gated ion channel superfamily</fullName>
    </submittedName>
</protein>
<keyword evidence="8 13" id="KW-1133">Transmembrane helix</keyword>
<feature type="domain" description="Cyclic nucleotide-binding" evidence="14">
    <location>
        <begin position="743"/>
        <end position="857"/>
    </location>
</feature>
<keyword evidence="3" id="KW-0633">Potassium transport</keyword>
<evidence type="ECO:0000256" key="11">
    <source>
        <dbReference type="ARBA" id="ARBA00023303"/>
    </source>
</evidence>
<dbReference type="GO" id="GO:0005886">
    <property type="term" value="C:plasma membrane"/>
    <property type="evidence" value="ECO:0007669"/>
    <property type="project" value="TreeGrafter"/>
</dbReference>
<accession>A0A078AWN1</accession>
<proteinExistence type="predicted"/>
<feature type="domain" description="Cyclic nucleotide-binding" evidence="14">
    <location>
        <begin position="501"/>
        <end position="569"/>
    </location>
</feature>
<dbReference type="SUPFAM" id="SSF51206">
    <property type="entry name" value="cAMP-binding domain-like"/>
    <property type="match status" value="2"/>
</dbReference>
<dbReference type="InParanoid" id="A0A078AWN1"/>
<dbReference type="InterPro" id="IPR005821">
    <property type="entry name" value="Ion_trans_dom"/>
</dbReference>
<keyword evidence="5" id="KW-0631">Potassium channel</keyword>
<dbReference type="Proteomes" id="UP000039865">
    <property type="component" value="Unassembled WGS sequence"/>
</dbReference>
<dbReference type="EMBL" id="CCKQ01014781">
    <property type="protein sequence ID" value="CDW86569.1"/>
    <property type="molecule type" value="Genomic_DNA"/>
</dbReference>
<dbReference type="PRINTS" id="PR01463">
    <property type="entry name" value="EAGCHANLFMLY"/>
</dbReference>
<dbReference type="PANTHER" id="PTHR10217">
    <property type="entry name" value="VOLTAGE AND LIGAND GATED POTASSIUM CHANNEL"/>
    <property type="match status" value="1"/>
</dbReference>
<keyword evidence="11" id="KW-0407">Ion channel</keyword>
<evidence type="ECO:0000256" key="1">
    <source>
        <dbReference type="ARBA" id="ARBA00004141"/>
    </source>
</evidence>
<dbReference type="InterPro" id="IPR014710">
    <property type="entry name" value="RmlC-like_jellyroll"/>
</dbReference>
<gene>
    <name evidence="15" type="primary">Contig2469.g2653</name>
    <name evidence="15" type="ORF">STYLEM_15664</name>
</gene>
<dbReference type="PANTHER" id="PTHR10217:SF435">
    <property type="entry name" value="POTASSIUM VOLTAGE-GATED CHANNEL PROTEIN EAG"/>
    <property type="match status" value="1"/>
</dbReference>
<dbReference type="GO" id="GO:0034702">
    <property type="term" value="C:monoatomic ion channel complex"/>
    <property type="evidence" value="ECO:0007669"/>
    <property type="project" value="UniProtKB-KW"/>
</dbReference>
<dbReference type="Gene3D" id="1.10.287.70">
    <property type="match status" value="1"/>
</dbReference>
<evidence type="ECO:0000256" key="7">
    <source>
        <dbReference type="ARBA" id="ARBA00022958"/>
    </source>
</evidence>
<evidence type="ECO:0000256" key="8">
    <source>
        <dbReference type="ARBA" id="ARBA00022989"/>
    </source>
</evidence>
<name>A0A078AWN1_STYLE</name>
<dbReference type="InterPro" id="IPR050818">
    <property type="entry name" value="KCNH_animal-type"/>
</dbReference>
<evidence type="ECO:0000256" key="12">
    <source>
        <dbReference type="SAM" id="Coils"/>
    </source>
</evidence>
<keyword evidence="10 13" id="KW-0472">Membrane</keyword>
<keyword evidence="9" id="KW-0406">Ion transport</keyword>
<dbReference type="CDD" id="cd00038">
    <property type="entry name" value="CAP_ED"/>
    <property type="match status" value="3"/>
</dbReference>
<dbReference type="GO" id="GO:0042391">
    <property type="term" value="P:regulation of membrane potential"/>
    <property type="evidence" value="ECO:0007669"/>
    <property type="project" value="TreeGrafter"/>
</dbReference>
<dbReference type="PROSITE" id="PS50042">
    <property type="entry name" value="CNMP_BINDING_3"/>
    <property type="match status" value="3"/>
</dbReference>
<feature type="transmembrane region" description="Helical" evidence="13">
    <location>
        <begin position="398"/>
        <end position="423"/>
    </location>
</feature>
<evidence type="ECO:0000256" key="3">
    <source>
        <dbReference type="ARBA" id="ARBA00022538"/>
    </source>
</evidence>
<evidence type="ECO:0000256" key="9">
    <source>
        <dbReference type="ARBA" id="ARBA00023065"/>
    </source>
</evidence>
<dbReference type="AlphaFoldDB" id="A0A078AWN1"/>
<dbReference type="InterPro" id="IPR000595">
    <property type="entry name" value="cNMP-bd_dom"/>
</dbReference>
<evidence type="ECO:0000313" key="16">
    <source>
        <dbReference type="Proteomes" id="UP000039865"/>
    </source>
</evidence>
<dbReference type="OrthoDB" id="421226at2759"/>
<feature type="domain" description="Cyclic nucleotide-binding" evidence="14">
    <location>
        <begin position="635"/>
        <end position="726"/>
    </location>
</feature>
<evidence type="ECO:0000259" key="14">
    <source>
        <dbReference type="PROSITE" id="PS50042"/>
    </source>
</evidence>
<evidence type="ECO:0000256" key="2">
    <source>
        <dbReference type="ARBA" id="ARBA00022448"/>
    </source>
</evidence>
<evidence type="ECO:0000256" key="4">
    <source>
        <dbReference type="ARBA" id="ARBA00022692"/>
    </source>
</evidence>
<keyword evidence="6" id="KW-0851">Voltage-gated channel</keyword>
<feature type="coiled-coil region" evidence="12">
    <location>
        <begin position="1134"/>
        <end position="1161"/>
    </location>
</feature>
<evidence type="ECO:0000256" key="10">
    <source>
        <dbReference type="ARBA" id="ARBA00023136"/>
    </source>
</evidence>
<dbReference type="GO" id="GO:0005249">
    <property type="term" value="F:voltage-gated potassium channel activity"/>
    <property type="evidence" value="ECO:0007669"/>
    <property type="project" value="InterPro"/>
</dbReference>
<evidence type="ECO:0000313" key="15">
    <source>
        <dbReference type="EMBL" id="CDW86569.1"/>
    </source>
</evidence>
<dbReference type="SUPFAM" id="SSF81324">
    <property type="entry name" value="Voltage-gated potassium channels"/>
    <property type="match status" value="1"/>
</dbReference>
<reference evidence="15 16" key="1">
    <citation type="submission" date="2014-06" db="EMBL/GenBank/DDBJ databases">
        <authorList>
            <person name="Swart Estienne"/>
        </authorList>
    </citation>
    <scope>NUCLEOTIDE SEQUENCE [LARGE SCALE GENOMIC DNA]</scope>
    <source>
        <strain evidence="15 16">130c</strain>
    </source>
</reference>
<dbReference type="Gene3D" id="2.60.120.10">
    <property type="entry name" value="Jelly Rolls"/>
    <property type="match status" value="2"/>
</dbReference>
<keyword evidence="12" id="KW-0175">Coiled coil</keyword>
<keyword evidence="16" id="KW-1185">Reference proteome</keyword>
<comment type="subcellular location">
    <subcellularLocation>
        <location evidence="1">Membrane</location>
        <topology evidence="1">Multi-pass membrane protein</topology>
    </subcellularLocation>
</comment>
<dbReference type="Pfam" id="PF00520">
    <property type="entry name" value="Ion_trans"/>
    <property type="match status" value="1"/>
</dbReference>
<feature type="transmembrane region" description="Helical" evidence="13">
    <location>
        <begin position="183"/>
        <end position="202"/>
    </location>
</feature>
<keyword evidence="2" id="KW-0813">Transport</keyword>
<evidence type="ECO:0000256" key="5">
    <source>
        <dbReference type="ARBA" id="ARBA00022826"/>
    </source>
</evidence>
<evidence type="ECO:0000256" key="6">
    <source>
        <dbReference type="ARBA" id="ARBA00022882"/>
    </source>
</evidence>
<keyword evidence="4 13" id="KW-0812">Transmembrane</keyword>
<feature type="transmembrane region" description="Helical" evidence="13">
    <location>
        <begin position="214"/>
        <end position="233"/>
    </location>
</feature>
<keyword evidence="7" id="KW-0630">Potassium</keyword>